<accession>A0ABZ3FMM0</accession>
<dbReference type="EMBL" id="CP154795">
    <property type="protein sequence ID" value="XAN07283.1"/>
    <property type="molecule type" value="Genomic_DNA"/>
</dbReference>
<dbReference type="PANTHER" id="PTHR23404">
    <property type="entry name" value="MOLYBDOPTERIN SYNTHASE RELATED"/>
    <property type="match status" value="1"/>
</dbReference>
<evidence type="ECO:0000313" key="2">
    <source>
        <dbReference type="Proteomes" id="UP001442841"/>
    </source>
</evidence>
<reference evidence="1 2" key="1">
    <citation type="submission" date="2024-04" db="EMBL/GenBank/DDBJ databases">
        <title>Isolation of an actinomycete strain from pig manure.</title>
        <authorList>
            <person name="Gong T."/>
            <person name="Yu Z."/>
            <person name="An M."/>
            <person name="Wei C."/>
            <person name="Yang W."/>
            <person name="Liu L."/>
        </authorList>
    </citation>
    <scope>NUCLEOTIDE SEQUENCE [LARGE SCALE GENOMIC DNA]</scope>
    <source>
        <strain evidence="1 2">ZF39</strain>
    </source>
</reference>
<name>A0ABZ3FMM0_9ACTN</name>
<dbReference type="CDD" id="cd00756">
    <property type="entry name" value="MoaE"/>
    <property type="match status" value="1"/>
</dbReference>
<protein>
    <submittedName>
        <fullName evidence="1">Molybdenum cofactor biosynthesis protein MoaE</fullName>
    </submittedName>
</protein>
<sequence>MQQLSHERSVHTAVVPEPLSVDRVLGLVSGRAVGGVALFIGLVRDHDEGQAVRSLDYSAHPSAAAELERVTRMVAERHDIVAIAAEHRVGSLEIGDLAVVVGAGAAHRPAAFAAARDLIDTLKAEVPIWKHQHYMDGTEGWVGCS</sequence>
<gene>
    <name evidence="1" type="ORF">AADG42_08245</name>
</gene>
<dbReference type="InterPro" id="IPR036563">
    <property type="entry name" value="MoaE_sf"/>
</dbReference>
<dbReference type="Pfam" id="PF02391">
    <property type="entry name" value="MoaE"/>
    <property type="match status" value="1"/>
</dbReference>
<evidence type="ECO:0000313" key="1">
    <source>
        <dbReference type="EMBL" id="XAN07283.1"/>
    </source>
</evidence>
<keyword evidence="2" id="KW-1185">Reference proteome</keyword>
<dbReference type="Gene3D" id="3.90.1170.40">
    <property type="entry name" value="Molybdopterin biosynthesis MoaE subunit"/>
    <property type="match status" value="1"/>
</dbReference>
<organism evidence="1 2">
    <name type="scientific">Ammonicoccus fulvus</name>
    <dbReference type="NCBI Taxonomy" id="3138240"/>
    <lineage>
        <taxon>Bacteria</taxon>
        <taxon>Bacillati</taxon>
        <taxon>Actinomycetota</taxon>
        <taxon>Actinomycetes</taxon>
        <taxon>Propionibacteriales</taxon>
        <taxon>Propionibacteriaceae</taxon>
        <taxon>Ammonicoccus</taxon>
    </lineage>
</organism>
<proteinExistence type="predicted"/>
<dbReference type="RefSeq" id="WP_425308736.1">
    <property type="nucleotide sequence ID" value="NZ_CP154795.1"/>
</dbReference>
<dbReference type="Proteomes" id="UP001442841">
    <property type="component" value="Chromosome"/>
</dbReference>
<dbReference type="SUPFAM" id="SSF54690">
    <property type="entry name" value="Molybdopterin synthase subunit MoaE"/>
    <property type="match status" value="1"/>
</dbReference>
<dbReference type="InterPro" id="IPR003448">
    <property type="entry name" value="Mopterin_biosynth_MoaE"/>
</dbReference>